<dbReference type="AlphaFoldDB" id="A0A6G4WI65"/>
<evidence type="ECO:0000313" key="3">
    <source>
        <dbReference type="Proteomes" id="UP001642900"/>
    </source>
</evidence>
<sequence length="262" mass="28148">MTPGPGAPTAIRAKAKKKRDVGALKRFWRKARKPLAQSRFVKGAIASLLVQWLRLVRFTNPLAKGSADLEKANAEMSPAIVAMWHGQHLLAPAVYPRGRGLVAMVSRSADAELNALVVEKFGLQAVRGSGGRTDKRHLDKGGARALIALKKALDAGMNVCMIADIPHGTPRQAGLGIVTLARLTGRPIVPVAITTSRRKVLQKSWDKTTVNMPFGRCAVALGELVHVSAKADEAEMELKRQEVTASLNAATEDAYRIADGAR</sequence>
<evidence type="ECO:0000259" key="1">
    <source>
        <dbReference type="Pfam" id="PF04028"/>
    </source>
</evidence>
<accession>A0A6G4WI65</accession>
<organism evidence="2 3">
    <name type="scientific">Allomesorhizobium camelthorni</name>
    <dbReference type="NCBI Taxonomy" id="475069"/>
    <lineage>
        <taxon>Bacteria</taxon>
        <taxon>Pseudomonadati</taxon>
        <taxon>Pseudomonadota</taxon>
        <taxon>Alphaproteobacteria</taxon>
        <taxon>Hyphomicrobiales</taxon>
        <taxon>Phyllobacteriaceae</taxon>
        <taxon>Allomesorhizobium</taxon>
    </lineage>
</organism>
<name>A0A6G4WI65_9HYPH</name>
<keyword evidence="3" id="KW-1185">Reference proteome</keyword>
<proteinExistence type="predicted"/>
<reference evidence="2 3" key="1">
    <citation type="submission" date="2020-02" db="EMBL/GenBank/DDBJ databases">
        <title>Genome sequence of strain CCNWXJ40-4.</title>
        <authorList>
            <person name="Gao J."/>
            <person name="Sun J."/>
        </authorList>
    </citation>
    <scope>NUCLEOTIDE SEQUENCE [LARGE SCALE GENOMIC DNA]</scope>
    <source>
        <strain evidence="2 3">CCNWXJ 40-4</strain>
    </source>
</reference>
<dbReference type="RefSeq" id="WP_165031478.1">
    <property type="nucleotide sequence ID" value="NZ_JAAKZF010000037.1"/>
</dbReference>
<feature type="domain" description="DUF374" evidence="1">
    <location>
        <begin position="95"/>
        <end position="168"/>
    </location>
</feature>
<dbReference type="EMBL" id="JAAKZF010000037">
    <property type="protein sequence ID" value="NGO53787.1"/>
    <property type="molecule type" value="Genomic_DNA"/>
</dbReference>
<evidence type="ECO:0000313" key="2">
    <source>
        <dbReference type="EMBL" id="NGO53787.1"/>
    </source>
</evidence>
<dbReference type="Pfam" id="PF04028">
    <property type="entry name" value="DUF374"/>
    <property type="match status" value="1"/>
</dbReference>
<protein>
    <submittedName>
        <fullName evidence="2">DUF374 domain-containing protein</fullName>
    </submittedName>
</protein>
<gene>
    <name evidence="2" type="ORF">G6N73_21935</name>
</gene>
<dbReference type="InterPro" id="IPR007172">
    <property type="entry name" value="DUF374"/>
</dbReference>
<comment type="caution">
    <text evidence="2">The sequence shown here is derived from an EMBL/GenBank/DDBJ whole genome shotgun (WGS) entry which is preliminary data.</text>
</comment>
<dbReference type="CDD" id="cd07983">
    <property type="entry name" value="LPLAT_DUF374-like"/>
    <property type="match status" value="1"/>
</dbReference>
<dbReference type="Proteomes" id="UP001642900">
    <property type="component" value="Unassembled WGS sequence"/>
</dbReference>